<accession>A0A3B0VXZ8</accession>
<dbReference type="Gene3D" id="2.60.120.650">
    <property type="entry name" value="Cupin"/>
    <property type="match status" value="1"/>
</dbReference>
<dbReference type="PROSITE" id="PS51184">
    <property type="entry name" value="JMJC"/>
    <property type="match status" value="1"/>
</dbReference>
<comment type="cofactor">
    <cofactor evidence="1">
        <name>Fe(2+)</name>
        <dbReference type="ChEBI" id="CHEBI:29033"/>
    </cofactor>
</comment>
<evidence type="ECO:0000313" key="5">
    <source>
        <dbReference type="EMBL" id="VAW45220.1"/>
    </source>
</evidence>
<evidence type="ECO:0000259" key="4">
    <source>
        <dbReference type="PROSITE" id="PS51184"/>
    </source>
</evidence>
<dbReference type="PANTHER" id="PTHR13096:SF8">
    <property type="entry name" value="RIBOSOMAL OXYGENASE 1"/>
    <property type="match status" value="1"/>
</dbReference>
<dbReference type="EMBL" id="UOFA01000168">
    <property type="protein sequence ID" value="VAW45220.1"/>
    <property type="molecule type" value="Genomic_DNA"/>
</dbReference>
<evidence type="ECO:0000256" key="3">
    <source>
        <dbReference type="ARBA" id="ARBA00023004"/>
    </source>
</evidence>
<dbReference type="InterPro" id="IPR003347">
    <property type="entry name" value="JmjC_dom"/>
</dbReference>
<name>A0A3B0VXZ8_9ZZZZ</name>
<dbReference type="PANTHER" id="PTHR13096">
    <property type="entry name" value="MINA53 MYC INDUCED NUCLEAR ANTIGEN"/>
    <property type="match status" value="1"/>
</dbReference>
<dbReference type="GO" id="GO:0016706">
    <property type="term" value="F:2-oxoglutarate-dependent dioxygenase activity"/>
    <property type="evidence" value="ECO:0007669"/>
    <property type="project" value="TreeGrafter"/>
</dbReference>
<dbReference type="SUPFAM" id="SSF51197">
    <property type="entry name" value="Clavaminate synthase-like"/>
    <property type="match status" value="1"/>
</dbReference>
<dbReference type="AlphaFoldDB" id="A0A3B0VXZ8"/>
<keyword evidence="3" id="KW-0408">Iron</keyword>
<dbReference type="Pfam" id="PF08007">
    <property type="entry name" value="JmjC_2"/>
    <property type="match status" value="1"/>
</dbReference>
<dbReference type="InterPro" id="IPR039994">
    <property type="entry name" value="NO66-like"/>
</dbReference>
<dbReference type="Gene3D" id="3.40.366.30">
    <property type="entry name" value="50S ribosomal protein L16 arginine hydroxylase, Chain A, Domain 2"/>
    <property type="match status" value="1"/>
</dbReference>
<feature type="domain" description="JmjC" evidence="4">
    <location>
        <begin position="87"/>
        <end position="229"/>
    </location>
</feature>
<organism evidence="5">
    <name type="scientific">hydrothermal vent metagenome</name>
    <dbReference type="NCBI Taxonomy" id="652676"/>
    <lineage>
        <taxon>unclassified sequences</taxon>
        <taxon>metagenomes</taxon>
        <taxon>ecological metagenomes</taxon>
    </lineage>
</organism>
<gene>
    <name evidence="5" type="ORF">MNBD_GAMMA02-683</name>
</gene>
<keyword evidence="2" id="KW-0479">Metal-binding</keyword>
<evidence type="ECO:0000256" key="2">
    <source>
        <dbReference type="ARBA" id="ARBA00022723"/>
    </source>
</evidence>
<sequence>MPKTKPNVFDGQNITADEFFKTHWQRSPYLFTGTNLDLSCLPDANDLFKLAAQQQVQSRIIYSEDQRRYQAIYDEPEAWQQVLDFKPTLLVSDIEKWFPTAQRLMDGFPFIKNWRFDDLMMSFAPAGASVGAHTDHYDVFLVQVQGSRQWSYDSVPLQDAKMVADSELAVIDNYQAQLSHELQAGDILYLPPEIPHHGISTSDDCITCSIGLRAPSKSELITAVIETTAQNMPAQDRFKDSVQSNNHDASIGAHEISYLKAQLQSLSQLNDQQLAEYFGQFVTGYRLLDDEQSSDLIINQVTKTISWKKSPFAVFAYHLTTDNSSVTKAQLFVNGETYHVSKEFAQTLCNQAQFKYLNSKDEFFAELIETQAIIPA</sequence>
<evidence type="ECO:0000256" key="1">
    <source>
        <dbReference type="ARBA" id="ARBA00001954"/>
    </source>
</evidence>
<reference evidence="5" key="1">
    <citation type="submission" date="2018-06" db="EMBL/GenBank/DDBJ databases">
        <authorList>
            <person name="Zhirakovskaya E."/>
        </authorList>
    </citation>
    <scope>NUCLEOTIDE SEQUENCE</scope>
</reference>
<protein>
    <recommendedName>
        <fullName evidence="4">JmjC domain-containing protein</fullName>
    </recommendedName>
</protein>
<proteinExistence type="predicted"/>
<dbReference type="GO" id="GO:0046872">
    <property type="term" value="F:metal ion binding"/>
    <property type="evidence" value="ECO:0007669"/>
    <property type="project" value="UniProtKB-KW"/>
</dbReference>